<dbReference type="Proteomes" id="UP001444071">
    <property type="component" value="Unassembled WGS sequence"/>
</dbReference>
<name>A0ABV0VWX4_9TELE</name>
<accession>A0ABV0VWX4</accession>
<keyword evidence="2" id="KW-1185">Reference proteome</keyword>
<evidence type="ECO:0000313" key="2">
    <source>
        <dbReference type="Proteomes" id="UP001444071"/>
    </source>
</evidence>
<sequence length="108" mass="12457">MLDLLITVQRRKQELTVQLSSREAESDGYKFTAICRPWCRGTPLLSIDPGCHFDDEHVFSIHLRSTSKAPTLCQSCQEHRFNYHACSVHSQENVLQRLEYEAEPPVLL</sequence>
<dbReference type="EMBL" id="JAHRIM010011560">
    <property type="protein sequence ID" value="MEQ2260916.1"/>
    <property type="molecule type" value="Genomic_DNA"/>
</dbReference>
<protein>
    <submittedName>
        <fullName evidence="1">Uncharacterized protein</fullName>
    </submittedName>
</protein>
<gene>
    <name evidence="1" type="ORF">XENORESO_003182</name>
</gene>
<evidence type="ECO:0000313" key="1">
    <source>
        <dbReference type="EMBL" id="MEQ2260916.1"/>
    </source>
</evidence>
<comment type="caution">
    <text evidence="1">The sequence shown here is derived from an EMBL/GenBank/DDBJ whole genome shotgun (WGS) entry which is preliminary data.</text>
</comment>
<organism evidence="1 2">
    <name type="scientific">Xenotaenia resolanae</name>
    <dbReference type="NCBI Taxonomy" id="208358"/>
    <lineage>
        <taxon>Eukaryota</taxon>
        <taxon>Metazoa</taxon>
        <taxon>Chordata</taxon>
        <taxon>Craniata</taxon>
        <taxon>Vertebrata</taxon>
        <taxon>Euteleostomi</taxon>
        <taxon>Actinopterygii</taxon>
        <taxon>Neopterygii</taxon>
        <taxon>Teleostei</taxon>
        <taxon>Neoteleostei</taxon>
        <taxon>Acanthomorphata</taxon>
        <taxon>Ovalentaria</taxon>
        <taxon>Atherinomorphae</taxon>
        <taxon>Cyprinodontiformes</taxon>
        <taxon>Goodeidae</taxon>
        <taxon>Xenotaenia</taxon>
    </lineage>
</organism>
<proteinExistence type="predicted"/>
<reference evidence="1 2" key="1">
    <citation type="submission" date="2021-06" db="EMBL/GenBank/DDBJ databases">
        <authorList>
            <person name="Palmer J.M."/>
        </authorList>
    </citation>
    <scope>NUCLEOTIDE SEQUENCE [LARGE SCALE GENOMIC DNA]</scope>
    <source>
        <strain evidence="1 2">XR_2019</strain>
        <tissue evidence="1">Muscle</tissue>
    </source>
</reference>